<dbReference type="GO" id="GO:0000287">
    <property type="term" value="F:magnesium ion binding"/>
    <property type="evidence" value="ECO:0007669"/>
    <property type="project" value="TreeGrafter"/>
</dbReference>
<protein>
    <recommendedName>
        <fullName evidence="3">Haloacid dehalogenase</fullName>
    </recommendedName>
</protein>
<dbReference type="eggNOG" id="COG0561">
    <property type="taxonomic scope" value="Bacteria"/>
</dbReference>
<dbReference type="Pfam" id="PF08282">
    <property type="entry name" value="Hydrolase_3"/>
    <property type="match status" value="1"/>
</dbReference>
<reference evidence="1 2" key="1">
    <citation type="submission" date="2014-04" db="EMBL/GenBank/DDBJ databases">
        <title>Draft Genome Sequence of Synergistes jonesii.</title>
        <authorList>
            <person name="Coil D.A."/>
            <person name="Eisen J.A."/>
            <person name="Holland-Moritz H.E."/>
        </authorList>
    </citation>
    <scope>NUCLEOTIDE SEQUENCE [LARGE SCALE GENOMIC DNA]</scope>
    <source>
        <strain evidence="1 2">78-1</strain>
    </source>
</reference>
<dbReference type="InterPro" id="IPR000150">
    <property type="entry name" value="Cof"/>
</dbReference>
<dbReference type="InterPro" id="IPR036412">
    <property type="entry name" value="HAD-like_sf"/>
</dbReference>
<dbReference type="GO" id="GO:0016791">
    <property type="term" value="F:phosphatase activity"/>
    <property type="evidence" value="ECO:0007669"/>
    <property type="project" value="TreeGrafter"/>
</dbReference>
<evidence type="ECO:0008006" key="3">
    <source>
        <dbReference type="Google" id="ProtNLM"/>
    </source>
</evidence>
<accession>A0A073ISG2</accession>
<evidence type="ECO:0000313" key="2">
    <source>
        <dbReference type="Proteomes" id="UP000027665"/>
    </source>
</evidence>
<organism evidence="1 2">
    <name type="scientific">Synergistes jonesii</name>
    <dbReference type="NCBI Taxonomy" id="2754"/>
    <lineage>
        <taxon>Bacteria</taxon>
        <taxon>Thermotogati</taxon>
        <taxon>Synergistota</taxon>
        <taxon>Synergistia</taxon>
        <taxon>Synergistales</taxon>
        <taxon>Synergistaceae</taxon>
        <taxon>Synergistes</taxon>
    </lineage>
</organism>
<dbReference type="STRING" id="2754.EH55_00730"/>
<dbReference type="CDD" id="cd07516">
    <property type="entry name" value="HAD_Pase"/>
    <property type="match status" value="1"/>
</dbReference>
<gene>
    <name evidence="1" type="ORF">EH55_00730</name>
</gene>
<dbReference type="SFLD" id="SFLDG01140">
    <property type="entry name" value="C2.B:_Phosphomannomutase_and_P"/>
    <property type="match status" value="1"/>
</dbReference>
<keyword evidence="2" id="KW-1185">Reference proteome</keyword>
<dbReference type="PATRIC" id="fig|2754.20.peg.2565"/>
<dbReference type="Gene3D" id="3.30.1240.10">
    <property type="match status" value="1"/>
</dbReference>
<dbReference type="InterPro" id="IPR023214">
    <property type="entry name" value="HAD_sf"/>
</dbReference>
<comment type="caution">
    <text evidence="1">The sequence shown here is derived from an EMBL/GenBank/DDBJ whole genome shotgun (WGS) entry which is preliminary data.</text>
</comment>
<dbReference type="EMBL" id="JMKI01000016">
    <property type="protein sequence ID" value="KEJ92734.1"/>
    <property type="molecule type" value="Genomic_DNA"/>
</dbReference>
<proteinExistence type="predicted"/>
<dbReference type="NCBIfam" id="TIGR01484">
    <property type="entry name" value="HAD-SF-IIB"/>
    <property type="match status" value="1"/>
</dbReference>
<dbReference type="RefSeq" id="WP_037975007.1">
    <property type="nucleotide sequence ID" value="NZ_JAWRIX010000020.1"/>
</dbReference>
<dbReference type="Gene3D" id="3.40.50.1000">
    <property type="entry name" value="HAD superfamily/HAD-like"/>
    <property type="match status" value="1"/>
</dbReference>
<dbReference type="PANTHER" id="PTHR10000:SF8">
    <property type="entry name" value="HAD SUPERFAMILY HYDROLASE-LIKE, TYPE 3"/>
    <property type="match status" value="1"/>
</dbReference>
<evidence type="ECO:0000313" key="1">
    <source>
        <dbReference type="EMBL" id="KEJ92734.1"/>
    </source>
</evidence>
<dbReference type="OrthoDB" id="9781413at2"/>
<dbReference type="Proteomes" id="UP000027665">
    <property type="component" value="Unassembled WGS sequence"/>
</dbReference>
<name>A0A073ISG2_9BACT</name>
<sequence length="271" mass="29780">MGFFPKMIALDIDGTLLDDRGLLSARSKRALALTIERGVKVVVATGRMFASARHVISEIGTTSPCVFCGGAAVVDPLTAETLFLREIDAELVSEIVAFYHKNGWRVQICEADALWIPFEGDAGHSVYDSAARINRFSFEDDISALEMRAVKLLGYSAEPDGYRSMFFKTRERFRDRLRLGRSRGKFIEITHPMVNKAHGADVVARFLGVEGKDVLAFGDASNDSQLLRWAGRGVAVSNSCAAAKVAADEICPSNNEDGVAKTLEKYLLQRR</sequence>
<dbReference type="NCBIfam" id="TIGR00099">
    <property type="entry name" value="Cof-subfamily"/>
    <property type="match status" value="1"/>
</dbReference>
<dbReference type="PANTHER" id="PTHR10000">
    <property type="entry name" value="PHOSPHOSERINE PHOSPHATASE"/>
    <property type="match status" value="1"/>
</dbReference>
<dbReference type="GeneID" id="90983069"/>
<dbReference type="GO" id="GO:0005829">
    <property type="term" value="C:cytosol"/>
    <property type="evidence" value="ECO:0007669"/>
    <property type="project" value="TreeGrafter"/>
</dbReference>
<dbReference type="InterPro" id="IPR006379">
    <property type="entry name" value="HAD-SF_hydro_IIB"/>
</dbReference>
<dbReference type="SFLD" id="SFLDS00003">
    <property type="entry name" value="Haloacid_Dehalogenase"/>
    <property type="match status" value="1"/>
</dbReference>
<dbReference type="AlphaFoldDB" id="A0A073ISG2"/>
<dbReference type="SUPFAM" id="SSF56784">
    <property type="entry name" value="HAD-like"/>
    <property type="match status" value="1"/>
</dbReference>